<feature type="domain" description="DEAD-box RNA helicase Q" evidence="8">
    <location>
        <begin position="199"/>
        <end position="227"/>
    </location>
</feature>
<dbReference type="InterPro" id="IPR011545">
    <property type="entry name" value="DEAD/DEAH_box_helicase_dom"/>
</dbReference>
<dbReference type="AlphaFoldDB" id="A0AAD9MW47"/>
<protein>
    <recommendedName>
        <fullName evidence="1">RNA helicase</fullName>
        <ecNumber evidence="1">3.6.4.13</ecNumber>
    </recommendedName>
</protein>
<keyword evidence="4" id="KW-0347">Helicase</keyword>
<sequence length="299" mass="33525">MHGVRNGSKKPKMFLYKLCPQVPRNGHLKMMTTMMMKISANAGGNVDEDELDPLDAYMQTVTDEVKAKKKECPKTTSTQNSNIQDTKEKGKITIITAIATKKPDHEKKKGELMEGNIDGMEYSSEEDEEDLDDTMARLSKKKKELIQVDHSRIYYRPFRKEFYVEVPEITKMTPEEVAAFRVQLEGIKVRGKGCPKPIKAWAQCGVSKKVMECLRKHGFEKPTPIQAQAMPVIMSGRDMIGIAKTGSGKTLAFLLPMFRHIVDQPPLEDGDGPIELPTITISVESLRFSALHCGITPVL</sequence>
<dbReference type="SUPFAM" id="SSF52540">
    <property type="entry name" value="P-loop containing nucleoside triphosphate hydrolases"/>
    <property type="match status" value="1"/>
</dbReference>
<dbReference type="InterPro" id="IPR014014">
    <property type="entry name" value="RNA_helicase_DEAD_Q_motif"/>
</dbReference>
<dbReference type="GO" id="GO:0016787">
    <property type="term" value="F:hydrolase activity"/>
    <property type="evidence" value="ECO:0007669"/>
    <property type="project" value="UniProtKB-KW"/>
</dbReference>
<evidence type="ECO:0000313" key="9">
    <source>
        <dbReference type="EMBL" id="KAK2147640.1"/>
    </source>
</evidence>
<reference evidence="9" key="1">
    <citation type="journal article" date="2023" name="Mol. Biol. Evol.">
        <title>Third-Generation Sequencing Reveals the Adaptive Role of the Epigenome in Three Deep-Sea Polychaetes.</title>
        <authorList>
            <person name="Perez M."/>
            <person name="Aroh O."/>
            <person name="Sun Y."/>
            <person name="Lan Y."/>
            <person name="Juniper S.K."/>
            <person name="Young C.R."/>
            <person name="Angers B."/>
            <person name="Qian P.Y."/>
        </authorList>
    </citation>
    <scope>NUCLEOTIDE SEQUENCE</scope>
    <source>
        <strain evidence="9">P08H-3</strain>
    </source>
</reference>
<keyword evidence="3" id="KW-0378">Hydrolase</keyword>
<feature type="region of interest" description="Disordered" evidence="7">
    <location>
        <begin position="66"/>
        <end position="85"/>
    </location>
</feature>
<name>A0AAD9MW47_9ANNE</name>
<gene>
    <name evidence="9" type="ORF">LSH36_543g00014</name>
</gene>
<dbReference type="EMBL" id="JAODUP010000543">
    <property type="protein sequence ID" value="KAK2147640.1"/>
    <property type="molecule type" value="Genomic_DNA"/>
</dbReference>
<dbReference type="GO" id="GO:0005524">
    <property type="term" value="F:ATP binding"/>
    <property type="evidence" value="ECO:0007669"/>
    <property type="project" value="UniProtKB-KW"/>
</dbReference>
<evidence type="ECO:0000313" key="10">
    <source>
        <dbReference type="Proteomes" id="UP001208570"/>
    </source>
</evidence>
<feature type="compositionally biased region" description="Polar residues" evidence="7">
    <location>
        <begin position="74"/>
        <end position="84"/>
    </location>
</feature>
<dbReference type="PROSITE" id="PS51195">
    <property type="entry name" value="Q_MOTIF"/>
    <property type="match status" value="1"/>
</dbReference>
<comment type="caution">
    <text evidence="9">The sequence shown here is derived from an EMBL/GenBank/DDBJ whole genome shotgun (WGS) entry which is preliminary data.</text>
</comment>
<evidence type="ECO:0000256" key="6">
    <source>
        <dbReference type="PROSITE-ProRule" id="PRU00552"/>
    </source>
</evidence>
<accession>A0AAD9MW47</accession>
<dbReference type="InterPro" id="IPR027417">
    <property type="entry name" value="P-loop_NTPase"/>
</dbReference>
<dbReference type="Gene3D" id="3.40.50.300">
    <property type="entry name" value="P-loop containing nucleotide triphosphate hydrolases"/>
    <property type="match status" value="1"/>
</dbReference>
<dbReference type="PANTHER" id="PTHR47958">
    <property type="entry name" value="ATP-DEPENDENT RNA HELICASE DBP3"/>
    <property type="match status" value="1"/>
</dbReference>
<proteinExistence type="predicted"/>
<evidence type="ECO:0000259" key="8">
    <source>
        <dbReference type="PROSITE" id="PS51195"/>
    </source>
</evidence>
<evidence type="ECO:0000256" key="7">
    <source>
        <dbReference type="SAM" id="MobiDB-lite"/>
    </source>
</evidence>
<evidence type="ECO:0000256" key="1">
    <source>
        <dbReference type="ARBA" id="ARBA00012552"/>
    </source>
</evidence>
<dbReference type="GO" id="GO:0003676">
    <property type="term" value="F:nucleic acid binding"/>
    <property type="evidence" value="ECO:0007669"/>
    <property type="project" value="InterPro"/>
</dbReference>
<evidence type="ECO:0000256" key="5">
    <source>
        <dbReference type="ARBA" id="ARBA00022840"/>
    </source>
</evidence>
<keyword evidence="5" id="KW-0067">ATP-binding</keyword>
<dbReference type="Proteomes" id="UP001208570">
    <property type="component" value="Unassembled WGS sequence"/>
</dbReference>
<keyword evidence="2" id="KW-0547">Nucleotide-binding</keyword>
<evidence type="ECO:0000256" key="3">
    <source>
        <dbReference type="ARBA" id="ARBA00022801"/>
    </source>
</evidence>
<dbReference type="EC" id="3.6.4.13" evidence="1"/>
<dbReference type="GO" id="GO:0003724">
    <property type="term" value="F:RNA helicase activity"/>
    <property type="evidence" value="ECO:0007669"/>
    <property type="project" value="UniProtKB-EC"/>
</dbReference>
<evidence type="ECO:0000256" key="2">
    <source>
        <dbReference type="ARBA" id="ARBA00022741"/>
    </source>
</evidence>
<keyword evidence="10" id="KW-1185">Reference proteome</keyword>
<evidence type="ECO:0000256" key="4">
    <source>
        <dbReference type="ARBA" id="ARBA00022806"/>
    </source>
</evidence>
<dbReference type="Pfam" id="PF00270">
    <property type="entry name" value="DEAD"/>
    <property type="match status" value="1"/>
</dbReference>
<feature type="short sequence motif" description="Q motif" evidence="6">
    <location>
        <begin position="199"/>
        <end position="227"/>
    </location>
</feature>
<organism evidence="9 10">
    <name type="scientific">Paralvinella palmiformis</name>
    <dbReference type="NCBI Taxonomy" id="53620"/>
    <lineage>
        <taxon>Eukaryota</taxon>
        <taxon>Metazoa</taxon>
        <taxon>Spiralia</taxon>
        <taxon>Lophotrochozoa</taxon>
        <taxon>Annelida</taxon>
        <taxon>Polychaeta</taxon>
        <taxon>Sedentaria</taxon>
        <taxon>Canalipalpata</taxon>
        <taxon>Terebellida</taxon>
        <taxon>Terebelliformia</taxon>
        <taxon>Alvinellidae</taxon>
        <taxon>Paralvinella</taxon>
    </lineage>
</organism>